<feature type="transmembrane region" description="Helical" evidence="13">
    <location>
        <begin position="24"/>
        <end position="46"/>
    </location>
</feature>
<dbReference type="SMART" id="SM00387">
    <property type="entry name" value="HATPase_c"/>
    <property type="match status" value="1"/>
</dbReference>
<feature type="domain" description="PAS" evidence="17">
    <location>
        <begin position="941"/>
        <end position="1015"/>
    </location>
</feature>
<feature type="domain" description="PAC" evidence="18">
    <location>
        <begin position="631"/>
        <end position="683"/>
    </location>
</feature>
<dbReference type="PANTHER" id="PTHR43304">
    <property type="entry name" value="PHYTOCHROME-LIKE PROTEIN CPH1"/>
    <property type="match status" value="1"/>
</dbReference>
<evidence type="ECO:0000259" key="17">
    <source>
        <dbReference type="PROSITE" id="PS50112"/>
    </source>
</evidence>
<dbReference type="Pfam" id="PF00512">
    <property type="entry name" value="HisKA"/>
    <property type="match status" value="1"/>
</dbReference>
<keyword evidence="7" id="KW-0902">Two-component regulatory system</keyword>
<evidence type="ECO:0000256" key="7">
    <source>
        <dbReference type="ARBA" id="ARBA00023012"/>
    </source>
</evidence>
<keyword evidence="13" id="KW-1133">Transmembrane helix</keyword>
<keyword evidence="22" id="KW-1185">Reference proteome</keyword>
<accession>A0A1P8JS54</accession>
<evidence type="ECO:0000256" key="11">
    <source>
        <dbReference type="PROSITE-ProRule" id="PRU00110"/>
    </source>
</evidence>
<evidence type="ECO:0000256" key="2">
    <source>
        <dbReference type="ARBA" id="ARBA00012438"/>
    </source>
</evidence>
<keyword evidence="13" id="KW-0812">Transmembrane</keyword>
<feature type="transmembrane region" description="Helical" evidence="13">
    <location>
        <begin position="154"/>
        <end position="174"/>
    </location>
</feature>
<feature type="transmembrane region" description="Helical" evidence="13">
    <location>
        <begin position="91"/>
        <end position="114"/>
    </location>
</feature>
<evidence type="ECO:0000256" key="13">
    <source>
        <dbReference type="PROSITE-ProRule" id="PRU00244"/>
    </source>
</evidence>
<comment type="catalytic activity">
    <reaction evidence="1">
        <text>ATP + protein L-histidine = ADP + protein N-phospho-L-histidine.</text>
        <dbReference type="EC" id="2.7.13.3"/>
    </reaction>
</comment>
<dbReference type="SUPFAM" id="SSF47226">
    <property type="entry name" value="Histidine-containing phosphotransfer domain, HPT domain"/>
    <property type="match status" value="1"/>
</dbReference>
<dbReference type="InterPro" id="IPR001610">
    <property type="entry name" value="PAC"/>
</dbReference>
<feature type="domain" description="MHYT" evidence="20">
    <location>
        <begin position="22"/>
        <end position="233"/>
    </location>
</feature>
<dbReference type="InterPro" id="IPR013655">
    <property type="entry name" value="PAS_fold_3"/>
</dbReference>
<feature type="domain" description="PAS" evidence="17">
    <location>
        <begin position="1071"/>
        <end position="1143"/>
    </location>
</feature>
<dbReference type="SUPFAM" id="SSF55785">
    <property type="entry name" value="PYP-like sensor domain (PAS domain)"/>
    <property type="match status" value="8"/>
</dbReference>
<evidence type="ECO:0000313" key="21">
    <source>
        <dbReference type="EMBL" id="APW36582.1"/>
    </source>
</evidence>
<feature type="region of interest" description="Disordered" evidence="14">
    <location>
        <begin position="1843"/>
        <end position="1876"/>
    </location>
</feature>
<feature type="domain" description="PAC" evidence="18">
    <location>
        <begin position="760"/>
        <end position="812"/>
    </location>
</feature>
<dbReference type="Gene3D" id="3.40.50.2300">
    <property type="match status" value="1"/>
</dbReference>
<proteinExistence type="predicted"/>
<dbReference type="Pfam" id="PF02518">
    <property type="entry name" value="HATPase_c"/>
    <property type="match status" value="1"/>
</dbReference>
<dbReference type="PROSITE" id="PS50110">
    <property type="entry name" value="RESPONSE_REGULATORY"/>
    <property type="match status" value="1"/>
</dbReference>
<dbReference type="GO" id="GO:0016020">
    <property type="term" value="C:membrane"/>
    <property type="evidence" value="ECO:0007669"/>
    <property type="project" value="UniProtKB-UniRule"/>
</dbReference>
<protein>
    <recommendedName>
        <fullName evidence="10">Virulence sensor protein BvgS</fullName>
        <ecNumber evidence="2">2.7.13.3</ecNumber>
    </recommendedName>
</protein>
<evidence type="ECO:0000256" key="4">
    <source>
        <dbReference type="ARBA" id="ARBA00022679"/>
    </source>
</evidence>
<dbReference type="InterPro" id="IPR013767">
    <property type="entry name" value="PAS_fold"/>
</dbReference>
<dbReference type="InterPro" id="IPR036641">
    <property type="entry name" value="HPT_dom_sf"/>
</dbReference>
<dbReference type="InterPro" id="IPR000014">
    <property type="entry name" value="PAS"/>
</dbReference>
<feature type="transmembrane region" description="Helical" evidence="13">
    <location>
        <begin position="121"/>
        <end position="142"/>
    </location>
</feature>
<dbReference type="PROSITE" id="PS50109">
    <property type="entry name" value="HIS_KIN"/>
    <property type="match status" value="1"/>
</dbReference>
<dbReference type="RefSeq" id="WP_076197156.1">
    <property type="nucleotide sequence ID" value="NZ_CP019236.1"/>
</dbReference>
<dbReference type="PROSITE" id="PS50894">
    <property type="entry name" value="HPT"/>
    <property type="match status" value="1"/>
</dbReference>
<dbReference type="Pfam" id="PF00072">
    <property type="entry name" value="Response_reg"/>
    <property type="match status" value="1"/>
</dbReference>
<dbReference type="PROSITE" id="PS50924">
    <property type="entry name" value="MHYT"/>
    <property type="match status" value="1"/>
</dbReference>
<evidence type="ECO:0000256" key="10">
    <source>
        <dbReference type="ARBA" id="ARBA00070152"/>
    </source>
</evidence>
<dbReference type="GO" id="GO:0000155">
    <property type="term" value="F:phosphorelay sensor kinase activity"/>
    <property type="evidence" value="ECO:0007669"/>
    <property type="project" value="InterPro"/>
</dbReference>
<dbReference type="SUPFAM" id="SSF47384">
    <property type="entry name" value="Homodimeric domain of signal transducing histidine kinase"/>
    <property type="match status" value="1"/>
</dbReference>
<feature type="domain" description="PAC" evidence="18">
    <location>
        <begin position="1146"/>
        <end position="1198"/>
    </location>
</feature>
<feature type="domain" description="PAS" evidence="17">
    <location>
        <begin position="813"/>
        <end position="885"/>
    </location>
</feature>
<feature type="domain" description="HPt" evidence="19">
    <location>
        <begin position="1744"/>
        <end position="1842"/>
    </location>
</feature>
<dbReference type="FunFam" id="3.30.565.10:FF:000010">
    <property type="entry name" value="Sensor histidine kinase RcsC"/>
    <property type="match status" value="1"/>
</dbReference>
<dbReference type="PRINTS" id="PR00344">
    <property type="entry name" value="BCTRLSENSOR"/>
</dbReference>
<dbReference type="InterPro" id="IPR005330">
    <property type="entry name" value="MHYT_dom"/>
</dbReference>
<dbReference type="SMART" id="SM00388">
    <property type="entry name" value="HisKA"/>
    <property type="match status" value="1"/>
</dbReference>
<feature type="domain" description="PAC" evidence="18">
    <location>
        <begin position="374"/>
        <end position="424"/>
    </location>
</feature>
<dbReference type="InterPro" id="IPR001789">
    <property type="entry name" value="Sig_transdc_resp-reg_receiver"/>
</dbReference>
<evidence type="ECO:0000259" key="16">
    <source>
        <dbReference type="PROSITE" id="PS50110"/>
    </source>
</evidence>
<dbReference type="Gene3D" id="3.30.565.10">
    <property type="entry name" value="Histidine kinase-like ATPase, C-terminal domain"/>
    <property type="match status" value="1"/>
</dbReference>
<dbReference type="InterPro" id="IPR036890">
    <property type="entry name" value="HATPase_C_sf"/>
</dbReference>
<feature type="modified residue" description="Phosphohistidine" evidence="11">
    <location>
        <position position="1783"/>
    </location>
</feature>
<dbReference type="InterPro" id="IPR004358">
    <property type="entry name" value="Sig_transdc_His_kin-like_C"/>
</dbReference>
<comment type="function">
    <text evidence="9">Member of the two-component regulatory system BvgS/BvgA. Phosphorylates BvgA via a four-step phosphorelay in response to environmental signals.</text>
</comment>
<dbReference type="EMBL" id="CP019236">
    <property type="protein sequence ID" value="APW36582.1"/>
    <property type="molecule type" value="Genomic_DNA"/>
</dbReference>
<dbReference type="PROSITE" id="PS50112">
    <property type="entry name" value="PAS"/>
    <property type="match status" value="8"/>
</dbReference>
<name>A0A1P8JS54_9BURK</name>
<dbReference type="OrthoDB" id="9808408at2"/>
<keyword evidence="5" id="KW-0732">Signal</keyword>
<evidence type="ECO:0000256" key="8">
    <source>
        <dbReference type="ARBA" id="ARBA00023026"/>
    </source>
</evidence>
<dbReference type="EC" id="2.7.13.3" evidence="2"/>
<dbReference type="Pfam" id="PF00989">
    <property type="entry name" value="PAS"/>
    <property type="match status" value="1"/>
</dbReference>
<dbReference type="Gene3D" id="3.30.450.20">
    <property type="entry name" value="PAS domain"/>
    <property type="match status" value="8"/>
</dbReference>
<feature type="domain" description="PAS" evidence="17">
    <location>
        <begin position="288"/>
        <end position="341"/>
    </location>
</feature>
<feature type="domain" description="PAC" evidence="18">
    <location>
        <begin position="501"/>
        <end position="553"/>
    </location>
</feature>
<dbReference type="Pfam" id="PF08447">
    <property type="entry name" value="PAS_3"/>
    <property type="match status" value="7"/>
</dbReference>
<dbReference type="InterPro" id="IPR052162">
    <property type="entry name" value="Sensor_kinase/Photoreceptor"/>
</dbReference>
<feature type="transmembrane region" description="Helical" evidence="13">
    <location>
        <begin position="255"/>
        <end position="276"/>
    </location>
</feature>
<evidence type="ECO:0000313" key="22">
    <source>
        <dbReference type="Proteomes" id="UP000186609"/>
    </source>
</evidence>
<feature type="domain" description="Histidine kinase" evidence="15">
    <location>
        <begin position="1344"/>
        <end position="1563"/>
    </location>
</feature>
<feature type="domain" description="PAS" evidence="17">
    <location>
        <begin position="554"/>
        <end position="628"/>
    </location>
</feature>
<evidence type="ECO:0000256" key="3">
    <source>
        <dbReference type="ARBA" id="ARBA00022553"/>
    </source>
</evidence>
<feature type="domain" description="PAC" evidence="18">
    <location>
        <begin position="1274"/>
        <end position="1326"/>
    </location>
</feature>
<dbReference type="Proteomes" id="UP000186609">
    <property type="component" value="Chromosome"/>
</dbReference>
<dbReference type="Gene3D" id="1.20.120.160">
    <property type="entry name" value="HPT domain"/>
    <property type="match status" value="1"/>
</dbReference>
<dbReference type="CDD" id="cd00130">
    <property type="entry name" value="PAS"/>
    <property type="match status" value="8"/>
</dbReference>
<dbReference type="STRING" id="1842727.RD110_04650"/>
<feature type="domain" description="PAC" evidence="18">
    <location>
        <begin position="888"/>
        <end position="940"/>
    </location>
</feature>
<dbReference type="InterPro" id="IPR003594">
    <property type="entry name" value="HATPase_dom"/>
</dbReference>
<keyword evidence="13" id="KW-0472">Membrane</keyword>
<dbReference type="KEGG" id="rhy:RD110_04650"/>
<evidence type="ECO:0000259" key="20">
    <source>
        <dbReference type="PROSITE" id="PS50924"/>
    </source>
</evidence>
<dbReference type="InterPro" id="IPR035965">
    <property type="entry name" value="PAS-like_dom_sf"/>
</dbReference>
<feature type="domain" description="PAS" evidence="17">
    <location>
        <begin position="425"/>
        <end position="498"/>
    </location>
</feature>
<keyword evidence="3 12" id="KW-0597">Phosphoprotein</keyword>
<feature type="domain" description="PAS" evidence="17">
    <location>
        <begin position="1199"/>
        <end position="1271"/>
    </location>
</feature>
<evidence type="ECO:0000256" key="9">
    <source>
        <dbReference type="ARBA" id="ARBA00058004"/>
    </source>
</evidence>
<evidence type="ECO:0000259" key="15">
    <source>
        <dbReference type="PROSITE" id="PS50109"/>
    </source>
</evidence>
<dbReference type="PROSITE" id="PS50113">
    <property type="entry name" value="PAC"/>
    <property type="match status" value="8"/>
</dbReference>
<feature type="domain" description="Response regulatory" evidence="16">
    <location>
        <begin position="1582"/>
        <end position="1701"/>
    </location>
</feature>
<dbReference type="Pfam" id="PF01627">
    <property type="entry name" value="Hpt"/>
    <property type="match status" value="1"/>
</dbReference>
<dbReference type="SUPFAM" id="SSF52172">
    <property type="entry name" value="CheY-like"/>
    <property type="match status" value="1"/>
</dbReference>
<dbReference type="SMART" id="SM00086">
    <property type="entry name" value="PAC"/>
    <property type="match status" value="8"/>
</dbReference>
<organism evidence="21 22">
    <name type="scientific">Rhodoferax koreensis</name>
    <dbReference type="NCBI Taxonomy" id="1842727"/>
    <lineage>
        <taxon>Bacteria</taxon>
        <taxon>Pseudomonadati</taxon>
        <taxon>Pseudomonadota</taxon>
        <taxon>Betaproteobacteria</taxon>
        <taxon>Burkholderiales</taxon>
        <taxon>Comamonadaceae</taxon>
        <taxon>Rhodoferax</taxon>
    </lineage>
</organism>
<evidence type="ECO:0000256" key="5">
    <source>
        <dbReference type="ARBA" id="ARBA00022729"/>
    </source>
</evidence>
<keyword evidence="6" id="KW-0418">Kinase</keyword>
<dbReference type="InterPro" id="IPR000700">
    <property type="entry name" value="PAS-assoc_C"/>
</dbReference>
<feature type="domain" description="PAS" evidence="17">
    <location>
        <begin position="684"/>
        <end position="757"/>
    </location>
</feature>
<feature type="modified residue" description="4-aspartylphosphate" evidence="12">
    <location>
        <position position="1631"/>
    </location>
</feature>
<evidence type="ECO:0000259" key="18">
    <source>
        <dbReference type="PROSITE" id="PS50113"/>
    </source>
</evidence>
<sequence>MDVIHRLLSGVGDSPLRFQAGHDFWLAAVALVVALLASTLALHLAARAQAGELRLPRLITILAGALALAGAIWSTSFIGLLSLLLHQPLQFWHPATLLSLLPGFFGAAAALWMFMRTEVTALWQALAGLLLGAGIVGTHYVGMMAVPAPYAARSAPWSVAAALCVSVVLATMALRLRFGGDRKLPGAATRAVTASDAPAGNPSPLQTMWFSGAVLGLAIAIAHHLALAGTTWTAAPRLALDLMAQRSEGGATATVLAVSLGTLLLLILMASANGVLHYRHLLQQGKAAEARLLAIVDTVADGLLMLDEAGLIQRANPAAERLFGWSAAELSGRHASLLLPEIHGPNPDTSERGVESAPEQDFADRLRADAAEGIGREMLARHRDGSLRPVRLALGTARSGRRPWYVALVTDVSERRAMEQALHDSEAQYRSLLHNSPGMAYRRLLDDDRPVFVSEGAKALTGWPAAEFLEGRQQVIHLVHPADRALFERDTLQALREGGHYETEFRLLHRHRHTVWVLSRGGVVRDAEGQPLWLDGLLIDISERKAAEQALRDGEEQFRSLIANLPGIAFRSEPGRAIRFVFLNDAMRTVTGWPAHLFTQRAKEYADLIHPDDLERTLSERMQAIAAGHPFSIEYRIRHRDGHWLWVWARGGAVYGEDGAPRWIDGVIIDISERKAMEQALRDSEHAYRSLIANVPGVTFRLKIADWSTLFVSAAIESITGWTAEDFLRHGRHLRGHVHRSDELRVVAEVELAIKERRNFVVELRMVHRDRRVFWMSARCSITYDEAGLPVWVEGVMFDTTDRRTAEQALRASEQLTRSLMNNAPGAVIRFLPNWATVFVSDAIENILGWTPADFSEGRVDFEKIFHPDDLPQTLKVANDAVATRQNCSIEGRVVHRDGRVVWIWFQGSPLLDDQGQVQWVDGMLIDVTERHEMERALREREAQISSLVDNLPGVAFRSLVDEHWTTEFVSAAIETFTGWEADEFMHKGRRMSQHVHPDDRASLYAEIRSALTEHRGYVCEFRLLHRNGDVHWVSVRGRATRNAQGVPMWVDGVLLDISDRKAVEEALLDSERFTRSLISNMPGTTLRVTPDWAPLFVSDGVHRMLGWSADDFMAGRVDFKDLLHPDDVAKAVAVANAAIAERRSYTNDHRMFHRDGRVVHTMFHGTPIVGDDDVVISVDGILIDITERKAIELALRESEQLTRSLIGNTPGASIRTLLDWRTAFISDAIHAIVGWSAEDFMQGRIHLHALLAPDDLADVQKMVRQSIAQRSGYSVEKPMRHRDGGTVWVWYQGAPVLDENRRVKWFDGILMDITARKTMEEALRTAKDQAEQAAAAKTTFLANMSHEIRTPMNAVIGFSELLLGTALDTQQRRHVGTVRNSARSLLGLLNNILDTAKLERGAFELEQRDFSLRELSQQVVDSLELGAASKGLSLWLDYAEDVPEYFNGDALRIQQVLTNLVGNAVKFTLQGEVRLEVGPATDPTRNIRLVVRDTGIGIAPERLDGIFDPFAQADASMSRRFGGTGLGTTIARQLVELMGGRLSVQSALGVGSVFCVELPLAEGRPVSADTDVLLYEFASLHILAADDVPQNLELLSLILAEAGHHVTTATDGETAVTAYLSGEFDLVLMDVQMPGTDGLEAARRIRAAEQAGGRRHTPIIALTASVLIADRQAAVDAGMDGFATKPIDRAALMNEMARVLKLPSLAPPPEPAARSAPSAPALAPGALAPPTIDWTAARLLWGGSRAHANAITRFLQEHATFCDALASLLAQGSVEAARQAVHRVRGAAANLCLAALAQAAAAMEKVLQVEPVDLLRAAAMLPALRQAWRAIELQRGQIDAHAAHADNPDPPSTVHQRAGATAATEPGPPSAATPVPTETLALARGAITSLQRGELDEASLQAVGAAMRGGGDAAVADMFEAALGDFELTRAEQLLRAWRDQFPPLADERPSHASR</sequence>
<dbReference type="InterPro" id="IPR003661">
    <property type="entry name" value="HisK_dim/P_dom"/>
</dbReference>
<dbReference type="CDD" id="cd17546">
    <property type="entry name" value="REC_hyHK_CKI1_RcsC-like"/>
    <property type="match status" value="1"/>
</dbReference>
<dbReference type="SUPFAM" id="SSF55874">
    <property type="entry name" value="ATPase domain of HSP90 chaperone/DNA topoisomerase II/histidine kinase"/>
    <property type="match status" value="1"/>
</dbReference>
<dbReference type="CDD" id="cd00082">
    <property type="entry name" value="HisKA"/>
    <property type="match status" value="1"/>
</dbReference>
<dbReference type="InterPro" id="IPR005467">
    <property type="entry name" value="His_kinase_dom"/>
</dbReference>
<dbReference type="SMART" id="SM00448">
    <property type="entry name" value="REC"/>
    <property type="match status" value="1"/>
</dbReference>
<evidence type="ECO:0000256" key="6">
    <source>
        <dbReference type="ARBA" id="ARBA00022777"/>
    </source>
</evidence>
<evidence type="ECO:0000259" key="19">
    <source>
        <dbReference type="PROSITE" id="PS50894"/>
    </source>
</evidence>
<keyword evidence="4" id="KW-0808">Transferase</keyword>
<dbReference type="InterPro" id="IPR036097">
    <property type="entry name" value="HisK_dim/P_sf"/>
</dbReference>
<gene>
    <name evidence="21" type="ORF">RD110_04650</name>
</gene>
<dbReference type="InterPro" id="IPR008207">
    <property type="entry name" value="Sig_transdc_His_kin_Hpt_dom"/>
</dbReference>
<evidence type="ECO:0000256" key="1">
    <source>
        <dbReference type="ARBA" id="ARBA00000085"/>
    </source>
</evidence>
<feature type="transmembrane region" description="Helical" evidence="13">
    <location>
        <begin position="58"/>
        <end position="85"/>
    </location>
</feature>
<dbReference type="NCBIfam" id="TIGR00229">
    <property type="entry name" value="sensory_box"/>
    <property type="match status" value="8"/>
</dbReference>
<feature type="domain" description="PAC" evidence="18">
    <location>
        <begin position="1018"/>
        <end position="1070"/>
    </location>
</feature>
<dbReference type="PANTHER" id="PTHR43304:SF1">
    <property type="entry name" value="PAC DOMAIN-CONTAINING PROTEIN"/>
    <property type="match status" value="1"/>
</dbReference>
<dbReference type="Pfam" id="PF03707">
    <property type="entry name" value="MHYT"/>
    <property type="match status" value="2"/>
</dbReference>
<dbReference type="Gene3D" id="1.10.287.130">
    <property type="match status" value="1"/>
</dbReference>
<dbReference type="CDD" id="cd16922">
    <property type="entry name" value="HATPase_EvgS-ArcB-TorS-like"/>
    <property type="match status" value="1"/>
</dbReference>
<dbReference type="GO" id="GO:0006355">
    <property type="term" value="P:regulation of DNA-templated transcription"/>
    <property type="evidence" value="ECO:0007669"/>
    <property type="project" value="InterPro"/>
</dbReference>
<evidence type="ECO:0000256" key="12">
    <source>
        <dbReference type="PROSITE-ProRule" id="PRU00169"/>
    </source>
</evidence>
<feature type="region of interest" description="Disordered" evidence="14">
    <location>
        <begin position="341"/>
        <end position="361"/>
    </location>
</feature>
<dbReference type="InterPro" id="IPR011006">
    <property type="entry name" value="CheY-like_superfamily"/>
</dbReference>
<dbReference type="SMART" id="SM00091">
    <property type="entry name" value="PAS"/>
    <property type="match status" value="8"/>
</dbReference>
<evidence type="ECO:0000256" key="14">
    <source>
        <dbReference type="SAM" id="MobiDB-lite"/>
    </source>
</evidence>
<keyword evidence="8" id="KW-0843">Virulence</keyword>
<reference evidence="21 22" key="1">
    <citation type="submission" date="2017-01" db="EMBL/GenBank/DDBJ databases">
        <authorList>
            <person name="Mah S.A."/>
            <person name="Swanson W.J."/>
            <person name="Moy G.W."/>
            <person name="Vacquier V.D."/>
        </authorList>
    </citation>
    <scope>NUCLEOTIDE SEQUENCE [LARGE SCALE GENOMIC DNA]</scope>
    <source>
        <strain evidence="21 22">DCY110</strain>
    </source>
</reference>